<evidence type="ECO:0000313" key="2">
    <source>
        <dbReference type="Proteomes" id="UP000034681"/>
    </source>
</evidence>
<gene>
    <name evidence="1" type="ORF">PROH_10810</name>
</gene>
<protein>
    <recommendedName>
        <fullName evidence="3">TIGR02646 family protein</fullName>
    </recommendedName>
</protein>
<accession>A0A0M2PUK3</accession>
<reference evidence="1" key="1">
    <citation type="submission" date="2012-04" db="EMBL/GenBank/DDBJ databases">
        <authorList>
            <person name="Borisov I.G."/>
            <person name="Ivanikova N.V."/>
            <person name="Pinevich A.V."/>
        </authorList>
    </citation>
    <scope>NUCLEOTIDE SEQUENCE</scope>
    <source>
        <strain evidence="1">CALU 1027</strain>
    </source>
</reference>
<comment type="caution">
    <text evidence="1">The sequence shown here is derived from an EMBL/GenBank/DDBJ whole genome shotgun (WGS) entry which is preliminary data.</text>
</comment>
<sequence>MKYIQKNPEPKELKQWREDQLAQGVNFTYENFKNPEKRITRQSLLQEQGWICCYCCKRISLEISHLEHFDPQSKSDPVLTVTYSNMLASCGPLERDPADRKKSVKWPEHCGYQRGRDHKHNNETIRKNAALPIAPHHDPQCETYFTYRSNGEIQAVKDHPRAADAQEMIKILNLNDPDLIKARQLILRTLQGLTDTEAQILWQRNQNRNQQGEFRSFCPAALDYLRQNFNLP</sequence>
<evidence type="ECO:0008006" key="3">
    <source>
        <dbReference type="Google" id="ProtNLM"/>
    </source>
</evidence>
<evidence type="ECO:0000313" key="1">
    <source>
        <dbReference type="EMBL" id="KKJ00191.1"/>
    </source>
</evidence>
<name>A0A0M2PUK3_PROHO</name>
<proteinExistence type="predicted"/>
<dbReference type="InterPro" id="IPR013467">
    <property type="entry name" value="HNH78-like"/>
</dbReference>
<dbReference type="Proteomes" id="UP000034681">
    <property type="component" value="Unassembled WGS sequence"/>
</dbReference>
<dbReference type="Gene3D" id="1.10.30.50">
    <property type="match status" value="1"/>
</dbReference>
<dbReference type="STRING" id="317619.GCA_000332315_00932"/>
<dbReference type="OrthoDB" id="8617719at2"/>
<dbReference type="EMBL" id="AJTX02000004">
    <property type="protein sequence ID" value="KKJ00191.1"/>
    <property type="molecule type" value="Genomic_DNA"/>
</dbReference>
<dbReference type="RefSeq" id="WP_016924333.1">
    <property type="nucleotide sequence ID" value="NZ_KB235933.1"/>
</dbReference>
<keyword evidence="2" id="KW-1185">Reference proteome</keyword>
<organism evidence="1 2">
    <name type="scientific">Prochlorothrix hollandica PCC 9006 = CALU 1027</name>
    <dbReference type="NCBI Taxonomy" id="317619"/>
    <lineage>
        <taxon>Bacteria</taxon>
        <taxon>Bacillati</taxon>
        <taxon>Cyanobacteriota</taxon>
        <taxon>Cyanophyceae</taxon>
        <taxon>Prochlorotrichales</taxon>
        <taxon>Prochlorotrichaceae</taxon>
        <taxon>Prochlorothrix</taxon>
    </lineage>
</organism>
<dbReference type="eggNOG" id="COG1403">
    <property type="taxonomic scope" value="Bacteria"/>
</dbReference>
<dbReference type="AlphaFoldDB" id="A0A0M2PUK3"/>
<dbReference type="NCBIfam" id="TIGR02646">
    <property type="entry name" value="retron system putative HNH endonuclease"/>
    <property type="match status" value="1"/>
</dbReference>